<accession>A0ABP9XPD7</accession>
<gene>
    <name evidence="2" type="ORF">HPULCUR_001595</name>
</gene>
<feature type="region of interest" description="Disordered" evidence="1">
    <location>
        <begin position="92"/>
        <end position="121"/>
    </location>
</feature>
<organism evidence="2 3">
    <name type="scientific">Helicostylum pulchrum</name>
    <dbReference type="NCBI Taxonomy" id="562976"/>
    <lineage>
        <taxon>Eukaryota</taxon>
        <taxon>Fungi</taxon>
        <taxon>Fungi incertae sedis</taxon>
        <taxon>Mucoromycota</taxon>
        <taxon>Mucoromycotina</taxon>
        <taxon>Mucoromycetes</taxon>
        <taxon>Mucorales</taxon>
        <taxon>Mucorineae</taxon>
        <taxon>Mucoraceae</taxon>
        <taxon>Helicostylum</taxon>
    </lineage>
</organism>
<dbReference type="EMBL" id="BAABUJ010000005">
    <property type="protein sequence ID" value="GAA5796225.1"/>
    <property type="molecule type" value="Genomic_DNA"/>
</dbReference>
<dbReference type="Proteomes" id="UP001476247">
    <property type="component" value="Unassembled WGS sequence"/>
</dbReference>
<evidence type="ECO:0000313" key="3">
    <source>
        <dbReference type="Proteomes" id="UP001476247"/>
    </source>
</evidence>
<proteinExistence type="predicted"/>
<keyword evidence="3" id="KW-1185">Reference proteome</keyword>
<name>A0ABP9XPD7_9FUNG</name>
<reference evidence="2 3" key="1">
    <citation type="submission" date="2024-04" db="EMBL/GenBank/DDBJ databases">
        <title>genome sequences of Mucor flavus KT1a and Helicostylum pulchrum KT1b strains isolation_sourced from the surface of a dry-aged beef.</title>
        <authorList>
            <person name="Toyotome T."/>
            <person name="Hosono M."/>
            <person name="Torimaru M."/>
            <person name="Fukuda K."/>
            <person name="Mikami N."/>
        </authorList>
    </citation>
    <scope>NUCLEOTIDE SEQUENCE [LARGE SCALE GENOMIC DNA]</scope>
    <source>
        <strain evidence="2 3">KT1b</strain>
    </source>
</reference>
<sequence length="167" mass="18275">MSKKYESTTEAELEAEFIERNNNLKRTWNNIIDKVDHAARSTHDYLEAPELRADIDATADHGGHLGAFKNSSSNYYNDNTTAATATNTTAADNLNTSMHDGTRRRSSIIGEQTSRSGGGTGWGVNLMDHKLMNSVYNDIHAMHSSSAEEFEGVASKIDETFGNSALS</sequence>
<evidence type="ECO:0000256" key="1">
    <source>
        <dbReference type="SAM" id="MobiDB-lite"/>
    </source>
</evidence>
<comment type="caution">
    <text evidence="2">The sequence shown here is derived from an EMBL/GenBank/DDBJ whole genome shotgun (WGS) entry which is preliminary data.</text>
</comment>
<evidence type="ECO:0000313" key="2">
    <source>
        <dbReference type="EMBL" id="GAA5796225.1"/>
    </source>
</evidence>
<protein>
    <submittedName>
        <fullName evidence="2">Uncharacterized protein</fullName>
    </submittedName>
</protein>